<feature type="region of interest" description="Disordered" evidence="12">
    <location>
        <begin position="553"/>
        <end position="574"/>
    </location>
</feature>
<reference evidence="16 17" key="1">
    <citation type="submission" date="2018-05" db="EMBL/GenBank/DDBJ databases">
        <title>Complete genome sequence of Gordonia terrae NRRL B-16283.</title>
        <authorList>
            <person name="Garlena R.A."/>
            <person name="Russell D.A."/>
            <person name="Hatfull G.F."/>
        </authorList>
    </citation>
    <scope>NUCLEOTIDE SEQUENCE [LARGE SCALE GENOMIC DNA]</scope>
    <source>
        <strain evidence="16 17">NRRL B-16283</strain>
    </source>
</reference>
<dbReference type="InterPro" id="IPR000399">
    <property type="entry name" value="TPP-bd_CS"/>
</dbReference>
<comment type="catalytic activity">
    <reaction evidence="10">
        <text>2 pyruvate + H(+) = (2S)-2-acetolactate + CO2</text>
        <dbReference type="Rhea" id="RHEA:25249"/>
        <dbReference type="ChEBI" id="CHEBI:15361"/>
        <dbReference type="ChEBI" id="CHEBI:15378"/>
        <dbReference type="ChEBI" id="CHEBI:16526"/>
        <dbReference type="ChEBI" id="CHEBI:58476"/>
        <dbReference type="EC" id="2.2.1.6"/>
    </reaction>
</comment>
<evidence type="ECO:0000256" key="6">
    <source>
        <dbReference type="ARBA" id="ARBA00022630"/>
    </source>
</evidence>
<evidence type="ECO:0000256" key="4">
    <source>
        <dbReference type="ARBA" id="ARBA00007812"/>
    </source>
</evidence>
<dbReference type="InterPro" id="IPR012000">
    <property type="entry name" value="Thiamin_PyroP_enz_cen_dom"/>
</dbReference>
<dbReference type="KEGG" id="gta:BCM27_23270"/>
<keyword evidence="6" id="KW-0285">Flavoprotein</keyword>
<evidence type="ECO:0000256" key="10">
    <source>
        <dbReference type="ARBA" id="ARBA00048670"/>
    </source>
</evidence>
<dbReference type="GO" id="GO:0000287">
    <property type="term" value="F:magnesium ion binding"/>
    <property type="evidence" value="ECO:0007669"/>
    <property type="project" value="InterPro"/>
</dbReference>
<evidence type="ECO:0000256" key="5">
    <source>
        <dbReference type="ARBA" id="ARBA00013145"/>
    </source>
</evidence>
<dbReference type="Gene3D" id="3.40.50.970">
    <property type="match status" value="2"/>
</dbReference>
<comment type="pathway">
    <text evidence="2">Amino-acid biosynthesis; L-isoleucine biosynthesis; L-isoleucine from 2-oxobutanoate: step 1/4.</text>
</comment>
<dbReference type="PROSITE" id="PS00187">
    <property type="entry name" value="TPP_ENZYMES"/>
    <property type="match status" value="1"/>
</dbReference>
<gene>
    <name evidence="16" type="ORF">DLJ61_23520</name>
</gene>
<dbReference type="GO" id="GO:0050660">
    <property type="term" value="F:flavin adenine dinucleotide binding"/>
    <property type="evidence" value="ECO:0007669"/>
    <property type="project" value="TreeGrafter"/>
</dbReference>
<dbReference type="SUPFAM" id="SSF52467">
    <property type="entry name" value="DHS-like NAD/FAD-binding domain"/>
    <property type="match status" value="1"/>
</dbReference>
<dbReference type="Pfam" id="PF00205">
    <property type="entry name" value="TPP_enzyme_M"/>
    <property type="match status" value="1"/>
</dbReference>
<dbReference type="GO" id="GO:0030976">
    <property type="term" value="F:thiamine pyrophosphate binding"/>
    <property type="evidence" value="ECO:0007669"/>
    <property type="project" value="InterPro"/>
</dbReference>
<dbReference type="SUPFAM" id="SSF52518">
    <property type="entry name" value="Thiamin diphosphate-binding fold (THDP-binding)"/>
    <property type="match status" value="2"/>
</dbReference>
<keyword evidence="8 11" id="KW-0786">Thiamine pyrophosphate</keyword>
<accession>A0AAD0KA25</accession>
<organism evidence="16 17">
    <name type="scientific">Gordonia terrae</name>
    <dbReference type="NCBI Taxonomy" id="2055"/>
    <lineage>
        <taxon>Bacteria</taxon>
        <taxon>Bacillati</taxon>
        <taxon>Actinomycetota</taxon>
        <taxon>Actinomycetes</taxon>
        <taxon>Mycobacteriales</taxon>
        <taxon>Gordoniaceae</taxon>
        <taxon>Gordonia</taxon>
    </lineage>
</organism>
<evidence type="ECO:0000256" key="8">
    <source>
        <dbReference type="ARBA" id="ARBA00023052"/>
    </source>
</evidence>
<dbReference type="RefSeq" id="WP_004018948.1">
    <property type="nucleotide sequence ID" value="NZ_CABEIC010000002.1"/>
</dbReference>
<dbReference type="GO" id="GO:0009099">
    <property type="term" value="P:L-valine biosynthetic process"/>
    <property type="evidence" value="ECO:0007669"/>
    <property type="project" value="TreeGrafter"/>
</dbReference>
<proteinExistence type="inferred from homology"/>
<dbReference type="Pfam" id="PF02775">
    <property type="entry name" value="TPP_enzyme_C"/>
    <property type="match status" value="1"/>
</dbReference>
<dbReference type="PANTHER" id="PTHR18968:SF13">
    <property type="entry name" value="ACETOLACTATE SYNTHASE CATALYTIC SUBUNIT, MITOCHONDRIAL"/>
    <property type="match status" value="1"/>
</dbReference>
<dbReference type="InterPro" id="IPR012001">
    <property type="entry name" value="Thiamin_PyroP_enz_TPP-bd_dom"/>
</dbReference>
<dbReference type="GO" id="GO:0005948">
    <property type="term" value="C:acetolactate synthase complex"/>
    <property type="evidence" value="ECO:0007669"/>
    <property type="project" value="TreeGrafter"/>
</dbReference>
<dbReference type="GO" id="GO:0009097">
    <property type="term" value="P:isoleucine biosynthetic process"/>
    <property type="evidence" value="ECO:0007669"/>
    <property type="project" value="TreeGrafter"/>
</dbReference>
<sequence length="574" mass="59450">MTEHTGSRRRPTGGDVLVDVLRRHGVTTVFGVISIHNLPLVEAVDRELDFVEMRHEAAAVNAADGFARASGGLGVALTSTGTGAGNAAGSMVEALTAGSRVLHITGQIESEFLAPGRPAASRGVIHEFPGQPQMLDAISAYSTTITEAKDVEAELESAIAHVLAAPTGPASVEWPTDLQYLASPDAQRPAPSVTVTTPVADAESVARAADLLRTAERPLLWLGGGAAGAGEQIAEFARFLGAGIVTSNSGRGIVAEDVPLVIGNFATTPAVRALLDDADVLLAVGTHFRSNETASYSLSLPENIIQIDVEPTTIGRVYPATVGLVGDAAPTITALLAELDAVATADEWPRRVSAVREEVRADLTTYIGGYAEICTAIRDALPRRSVIARDVTIPSSQWGNRLLPIYERGTNVFPLGGGIGQGLAMGIGAAHARPDAPTLVVAGDGGLAVHLGELASLAGSGAHVIVLVFNDGGYGVLRNMQQKNGFRRSSVDLHTPRFDLLAAAMDIPYRLVRGPGVIADALEAAVNRGGPSFIEVDVEAVDPAPGPFVPPVHVPSELDSSGLNSSGLDFSGAH</sequence>
<dbReference type="InterPro" id="IPR029035">
    <property type="entry name" value="DHS-like_NAD/FAD-binding_dom"/>
</dbReference>
<comment type="pathway">
    <text evidence="3">Amino-acid biosynthesis; L-valine biosynthesis; L-valine from pyruvate: step 1/4.</text>
</comment>
<feature type="domain" description="Thiamine pyrophosphate enzyme central" evidence="13">
    <location>
        <begin position="205"/>
        <end position="335"/>
    </location>
</feature>
<keyword evidence="9" id="KW-0028">Amino-acid biosynthesis</keyword>
<evidence type="ECO:0000259" key="13">
    <source>
        <dbReference type="Pfam" id="PF00205"/>
    </source>
</evidence>
<dbReference type="Pfam" id="PF02776">
    <property type="entry name" value="TPP_enzyme_N"/>
    <property type="match status" value="1"/>
</dbReference>
<dbReference type="GeneID" id="32690792"/>
<dbReference type="InterPro" id="IPR045229">
    <property type="entry name" value="TPP_enz"/>
</dbReference>
<dbReference type="EC" id="2.2.1.6" evidence="5"/>
<dbReference type="NCBIfam" id="NF005470">
    <property type="entry name" value="PRK07064.1"/>
    <property type="match status" value="1"/>
</dbReference>
<comment type="cofactor">
    <cofactor evidence="1">
        <name>thiamine diphosphate</name>
        <dbReference type="ChEBI" id="CHEBI:58937"/>
    </cofactor>
</comment>
<evidence type="ECO:0000256" key="11">
    <source>
        <dbReference type="RuleBase" id="RU362132"/>
    </source>
</evidence>
<dbReference type="Proteomes" id="UP000247118">
    <property type="component" value="Chromosome"/>
</dbReference>
<evidence type="ECO:0000256" key="3">
    <source>
        <dbReference type="ARBA" id="ARBA00005025"/>
    </source>
</evidence>
<evidence type="ECO:0000256" key="7">
    <source>
        <dbReference type="ARBA" id="ARBA00022827"/>
    </source>
</evidence>
<feature type="domain" description="Thiamine pyrophosphate enzyme TPP-binding" evidence="14">
    <location>
        <begin position="397"/>
        <end position="536"/>
    </location>
</feature>
<feature type="compositionally biased region" description="Low complexity" evidence="12">
    <location>
        <begin position="557"/>
        <end position="574"/>
    </location>
</feature>
<dbReference type="EMBL" id="CP029604">
    <property type="protein sequence ID" value="AWO86088.1"/>
    <property type="molecule type" value="Genomic_DNA"/>
</dbReference>
<dbReference type="CDD" id="cd07035">
    <property type="entry name" value="TPP_PYR_POX_like"/>
    <property type="match status" value="1"/>
</dbReference>
<protein>
    <recommendedName>
        <fullName evidence="5">acetolactate synthase</fullName>
        <ecNumber evidence="5">2.2.1.6</ecNumber>
    </recommendedName>
</protein>
<evidence type="ECO:0000259" key="15">
    <source>
        <dbReference type="Pfam" id="PF02776"/>
    </source>
</evidence>
<evidence type="ECO:0000256" key="1">
    <source>
        <dbReference type="ARBA" id="ARBA00001964"/>
    </source>
</evidence>
<dbReference type="GO" id="GO:0003984">
    <property type="term" value="F:acetolactate synthase activity"/>
    <property type="evidence" value="ECO:0007669"/>
    <property type="project" value="UniProtKB-EC"/>
</dbReference>
<dbReference type="AlphaFoldDB" id="A0AAD0KA25"/>
<evidence type="ECO:0000313" key="16">
    <source>
        <dbReference type="EMBL" id="AWO86088.1"/>
    </source>
</evidence>
<dbReference type="CDD" id="cd00568">
    <property type="entry name" value="TPP_enzymes"/>
    <property type="match status" value="1"/>
</dbReference>
<dbReference type="PANTHER" id="PTHR18968">
    <property type="entry name" value="THIAMINE PYROPHOSPHATE ENZYMES"/>
    <property type="match status" value="1"/>
</dbReference>
<dbReference type="Gene3D" id="3.40.50.1220">
    <property type="entry name" value="TPP-binding domain"/>
    <property type="match status" value="1"/>
</dbReference>
<evidence type="ECO:0000256" key="2">
    <source>
        <dbReference type="ARBA" id="ARBA00004974"/>
    </source>
</evidence>
<evidence type="ECO:0000313" key="17">
    <source>
        <dbReference type="Proteomes" id="UP000247118"/>
    </source>
</evidence>
<evidence type="ECO:0000256" key="12">
    <source>
        <dbReference type="SAM" id="MobiDB-lite"/>
    </source>
</evidence>
<dbReference type="InterPro" id="IPR029061">
    <property type="entry name" value="THDP-binding"/>
</dbReference>
<name>A0AAD0KA25_9ACTN</name>
<evidence type="ECO:0000259" key="14">
    <source>
        <dbReference type="Pfam" id="PF02775"/>
    </source>
</evidence>
<feature type="domain" description="Thiamine pyrophosphate enzyme N-terminal TPP-binding" evidence="15">
    <location>
        <begin position="12"/>
        <end position="114"/>
    </location>
</feature>
<keyword evidence="7" id="KW-0274">FAD</keyword>
<dbReference type="InterPro" id="IPR011766">
    <property type="entry name" value="TPP_enzyme_TPP-bd"/>
</dbReference>
<evidence type="ECO:0000256" key="9">
    <source>
        <dbReference type="ARBA" id="ARBA00023304"/>
    </source>
</evidence>
<keyword evidence="9" id="KW-0100">Branched-chain amino acid biosynthesis</keyword>
<comment type="similarity">
    <text evidence="4 11">Belongs to the TPP enzyme family.</text>
</comment>